<dbReference type="HAMAP" id="MF_00033">
    <property type="entry name" value="MurG"/>
    <property type="match status" value="1"/>
</dbReference>
<evidence type="ECO:0000256" key="11">
    <source>
        <dbReference type="HAMAP-Rule" id="MF_00033"/>
    </source>
</evidence>
<organism evidence="14 15">
    <name type="scientific">Synechococcus elongatus PCC 11801</name>
    <dbReference type="NCBI Taxonomy" id="2219813"/>
    <lineage>
        <taxon>Bacteria</taxon>
        <taxon>Bacillati</taxon>
        <taxon>Cyanobacteriota</taxon>
        <taxon>Cyanophyceae</taxon>
        <taxon>Synechococcales</taxon>
        <taxon>Synechococcaceae</taxon>
        <taxon>Synechococcus</taxon>
    </lineage>
</organism>
<dbReference type="Pfam" id="PF03033">
    <property type="entry name" value="Glyco_transf_28"/>
    <property type="match status" value="1"/>
</dbReference>
<keyword evidence="8 11" id="KW-0472">Membrane</keyword>
<dbReference type="RefSeq" id="WP_208676110.1">
    <property type="nucleotide sequence ID" value="NZ_CP030139.2"/>
</dbReference>
<dbReference type="PANTHER" id="PTHR21015:SF22">
    <property type="entry name" value="GLYCOSYLTRANSFERASE"/>
    <property type="match status" value="1"/>
</dbReference>
<keyword evidence="9 11" id="KW-0131">Cell cycle</keyword>
<protein>
    <recommendedName>
        <fullName evidence="11">UDP-N-acetylglucosamine--N-acetylmuramyl-(pentapeptide) pyrophosphoryl-undecaprenol N-acetylglucosamine transferase</fullName>
        <ecNumber evidence="11">2.4.1.227</ecNumber>
    </recommendedName>
    <alternativeName>
        <fullName evidence="11">Undecaprenyl-PP-MurNAc-pentapeptide-UDPGlcNAc GlcNAc transferase</fullName>
    </alternativeName>
</protein>
<keyword evidence="7 11" id="KW-0573">Peptidoglycan synthesis</keyword>
<comment type="function">
    <text evidence="11">Cell wall formation. Catalyzes the transfer of a GlcNAc subunit on undecaprenyl-pyrophosphoryl-MurNAc-pentapeptide (lipid intermediate I) to form undecaprenyl-pyrophosphoryl-MurNAc-(pentapeptide)GlcNAc (lipid intermediate II).</text>
</comment>
<keyword evidence="5 11" id="KW-0808">Transferase</keyword>
<dbReference type="InterPro" id="IPR004276">
    <property type="entry name" value="GlycoTrans_28_N"/>
</dbReference>
<dbReference type="SUPFAM" id="SSF53756">
    <property type="entry name" value="UDP-Glycosyltransferase/glycogen phosphorylase"/>
    <property type="match status" value="1"/>
</dbReference>
<dbReference type="GO" id="GO:0005975">
    <property type="term" value="P:carbohydrate metabolic process"/>
    <property type="evidence" value="ECO:0007669"/>
    <property type="project" value="InterPro"/>
</dbReference>
<keyword evidence="2" id="KW-0997">Cell inner membrane</keyword>
<evidence type="ECO:0000259" key="13">
    <source>
        <dbReference type="Pfam" id="PF04101"/>
    </source>
</evidence>
<reference evidence="14 15" key="1">
    <citation type="journal article" date="2018" name="Sci. Rep.">
        <title>Genome Features and Biochemical Characteristics of a Robust, Fast Growing and Naturally Transformable Cyanobacterium Synechococcus elongatus PCC 11801 Isolated from India.</title>
        <authorList>
            <person name="Jaiswal D."/>
            <person name="Sengupta A."/>
            <person name="Sohoni S."/>
            <person name="Sengupta S."/>
            <person name="Phadnavis A.G."/>
            <person name="Pakrasi H.B."/>
            <person name="Wangikar P.P."/>
        </authorList>
    </citation>
    <scope>NUCLEOTIDE SEQUENCE [LARGE SCALE GENOMIC DNA]</scope>
    <source>
        <strain evidence="14 15">PCC 11801</strain>
    </source>
</reference>
<dbReference type="Gene3D" id="3.40.50.2000">
    <property type="entry name" value="Glycogen Phosphorylase B"/>
    <property type="match status" value="2"/>
</dbReference>
<keyword evidence="3 11" id="KW-0132">Cell division</keyword>
<comment type="similarity">
    <text evidence="11">Belongs to the glycosyltransferase 28 family. MurG subfamily.</text>
</comment>
<dbReference type="Proteomes" id="UP000267249">
    <property type="component" value="Chromosome"/>
</dbReference>
<comment type="subcellular location">
    <subcellularLocation>
        <location evidence="11">Cell membrane</location>
        <topology evidence="11">Peripheral membrane protein</topology>
        <orientation evidence="11">Cytoplasmic side</orientation>
    </subcellularLocation>
</comment>
<evidence type="ECO:0000256" key="7">
    <source>
        <dbReference type="ARBA" id="ARBA00022984"/>
    </source>
</evidence>
<evidence type="ECO:0000313" key="15">
    <source>
        <dbReference type="Proteomes" id="UP000267249"/>
    </source>
</evidence>
<evidence type="ECO:0000256" key="4">
    <source>
        <dbReference type="ARBA" id="ARBA00022676"/>
    </source>
</evidence>
<dbReference type="GO" id="GO:0050511">
    <property type="term" value="F:undecaprenyldiphospho-muramoylpentapeptide beta-N-acetylglucosaminyltransferase activity"/>
    <property type="evidence" value="ECO:0007669"/>
    <property type="project" value="UniProtKB-UniRule"/>
</dbReference>
<comment type="caution">
    <text evidence="11">Lacks conserved residue(s) required for the propagation of feature annotation.</text>
</comment>
<feature type="binding site" evidence="11">
    <location>
        <position position="190"/>
    </location>
    <ligand>
        <name>UDP-N-acetyl-alpha-D-glucosamine</name>
        <dbReference type="ChEBI" id="CHEBI:57705"/>
    </ligand>
</feature>
<dbReference type="PANTHER" id="PTHR21015">
    <property type="entry name" value="UDP-N-ACETYLGLUCOSAMINE--N-ACETYLMURAMYL-(PENTAPEPTIDE) PYROPHOSPHORYL-UNDECAPRENOL N-ACETYLGLUCOSAMINE TRANSFERASE 1"/>
    <property type="match status" value="1"/>
</dbReference>
<comment type="pathway">
    <text evidence="11">Cell wall biogenesis; peptidoglycan biosynthesis.</text>
</comment>
<feature type="domain" description="Glycosyltransferase family 28 N-terminal" evidence="12">
    <location>
        <begin position="9"/>
        <end position="141"/>
    </location>
</feature>
<evidence type="ECO:0000256" key="3">
    <source>
        <dbReference type="ARBA" id="ARBA00022618"/>
    </source>
</evidence>
<feature type="domain" description="Glycosyl transferase family 28 C-terminal" evidence="13">
    <location>
        <begin position="183"/>
        <end position="323"/>
    </location>
</feature>
<dbReference type="GO" id="GO:0005886">
    <property type="term" value="C:plasma membrane"/>
    <property type="evidence" value="ECO:0007669"/>
    <property type="project" value="UniProtKB-SubCell"/>
</dbReference>
<feature type="binding site" evidence="11">
    <location>
        <position position="284"/>
    </location>
    <ligand>
        <name>UDP-N-acetyl-alpha-D-glucosamine</name>
        <dbReference type="ChEBI" id="CHEBI:57705"/>
    </ligand>
</feature>
<evidence type="ECO:0000256" key="1">
    <source>
        <dbReference type="ARBA" id="ARBA00022475"/>
    </source>
</evidence>
<keyword evidence="10 11" id="KW-0961">Cell wall biogenesis/degradation</keyword>
<dbReference type="NCBIfam" id="TIGR01133">
    <property type="entry name" value="murG"/>
    <property type="match status" value="1"/>
</dbReference>
<dbReference type="EC" id="2.4.1.227" evidence="11"/>
<dbReference type="Pfam" id="PF04101">
    <property type="entry name" value="Glyco_tran_28_C"/>
    <property type="match status" value="1"/>
</dbReference>
<sequence>MSVAEPRLLFAASGTGGHVFPALAVAEALPEAKIDWLGVPDRLETQLVGDRYPLHTIRVGGFQGSWIQRPVTALRLIGAIFQVRRLLKQQQIEAVFTTGGYIAGPAIAAAWSLGIPVVLHESNALPGKTTRLLSRFCRRVALGFAEAGKYLPGRPLQVVGTPLRSQFYQPSQHGLPIPDDVPVVLVMGGSQGAVAVNRLVRAAAPAWFTAGLWVVHLTGQQDPDRGQLQHPQYIELPFVDNVAPLLNRADFSISRAGAGSLAELAAAGLPSLLIPYPFAAEDHQTFNARIFAEAGAAILVPQSDLTVEQLQQQVLDLLQARLGAAIANPLPKMAAAAGKLHVADSAEQVADLLRSLL</sequence>
<evidence type="ECO:0000256" key="10">
    <source>
        <dbReference type="ARBA" id="ARBA00023316"/>
    </source>
</evidence>
<comment type="catalytic activity">
    <reaction evidence="11">
        <text>di-trans,octa-cis-undecaprenyl diphospho-N-acetyl-alpha-D-muramoyl-L-alanyl-D-glutamyl-meso-2,6-diaminopimeloyl-D-alanyl-D-alanine + UDP-N-acetyl-alpha-D-glucosamine = di-trans,octa-cis-undecaprenyl diphospho-[N-acetyl-alpha-D-glucosaminyl-(1-&gt;4)]-N-acetyl-alpha-D-muramoyl-L-alanyl-D-glutamyl-meso-2,6-diaminopimeloyl-D-alanyl-D-alanine + UDP + H(+)</text>
        <dbReference type="Rhea" id="RHEA:31227"/>
        <dbReference type="ChEBI" id="CHEBI:15378"/>
        <dbReference type="ChEBI" id="CHEBI:57705"/>
        <dbReference type="ChEBI" id="CHEBI:58223"/>
        <dbReference type="ChEBI" id="CHEBI:61387"/>
        <dbReference type="ChEBI" id="CHEBI:61388"/>
        <dbReference type="EC" id="2.4.1.227"/>
    </reaction>
</comment>
<dbReference type="InterPro" id="IPR006009">
    <property type="entry name" value="GlcNAc_MurG"/>
</dbReference>
<evidence type="ECO:0000313" key="14">
    <source>
        <dbReference type="EMBL" id="AZB72151.1"/>
    </source>
</evidence>
<keyword evidence="6 11" id="KW-0133">Cell shape</keyword>
<gene>
    <name evidence="11 14" type="primary">murG</name>
    <name evidence="14" type="ORF">DOP62_04910</name>
</gene>
<evidence type="ECO:0000256" key="9">
    <source>
        <dbReference type="ARBA" id="ARBA00023306"/>
    </source>
</evidence>
<name>A0AAN1QMK0_SYNEL</name>
<dbReference type="InterPro" id="IPR007235">
    <property type="entry name" value="Glyco_trans_28_C"/>
</dbReference>
<dbReference type="GO" id="GO:0009252">
    <property type="term" value="P:peptidoglycan biosynthetic process"/>
    <property type="evidence" value="ECO:0007669"/>
    <property type="project" value="UniProtKB-UniRule"/>
</dbReference>
<evidence type="ECO:0000256" key="6">
    <source>
        <dbReference type="ARBA" id="ARBA00022960"/>
    </source>
</evidence>
<evidence type="ECO:0000256" key="5">
    <source>
        <dbReference type="ARBA" id="ARBA00022679"/>
    </source>
</evidence>
<feature type="binding site" evidence="11">
    <location>
        <begin position="15"/>
        <end position="17"/>
    </location>
    <ligand>
        <name>UDP-N-acetyl-alpha-D-glucosamine</name>
        <dbReference type="ChEBI" id="CHEBI:57705"/>
    </ligand>
</feature>
<dbReference type="GO" id="GO:0008360">
    <property type="term" value="P:regulation of cell shape"/>
    <property type="evidence" value="ECO:0007669"/>
    <property type="project" value="UniProtKB-KW"/>
</dbReference>
<dbReference type="CDD" id="cd03785">
    <property type="entry name" value="GT28_MurG"/>
    <property type="match status" value="1"/>
</dbReference>
<dbReference type="EMBL" id="CP030139">
    <property type="protein sequence ID" value="AZB72151.1"/>
    <property type="molecule type" value="Genomic_DNA"/>
</dbReference>
<proteinExistence type="inferred from homology"/>
<dbReference type="GO" id="GO:0071555">
    <property type="term" value="P:cell wall organization"/>
    <property type="evidence" value="ECO:0007669"/>
    <property type="project" value="UniProtKB-KW"/>
</dbReference>
<keyword evidence="1 11" id="KW-1003">Cell membrane</keyword>
<evidence type="ECO:0000259" key="12">
    <source>
        <dbReference type="Pfam" id="PF03033"/>
    </source>
</evidence>
<keyword evidence="4 11" id="KW-0328">Glycosyltransferase</keyword>
<accession>A0AAN1QMK0</accession>
<dbReference type="AlphaFoldDB" id="A0AAN1QMK0"/>
<feature type="binding site" evidence="11">
    <location>
        <position position="123"/>
    </location>
    <ligand>
        <name>UDP-N-acetyl-alpha-D-glucosamine</name>
        <dbReference type="ChEBI" id="CHEBI:57705"/>
    </ligand>
</feature>
<feature type="binding site" evidence="11">
    <location>
        <position position="164"/>
    </location>
    <ligand>
        <name>UDP-N-acetyl-alpha-D-glucosamine</name>
        <dbReference type="ChEBI" id="CHEBI:57705"/>
    </ligand>
</feature>
<dbReference type="GO" id="GO:0051301">
    <property type="term" value="P:cell division"/>
    <property type="evidence" value="ECO:0007669"/>
    <property type="project" value="UniProtKB-KW"/>
</dbReference>
<evidence type="ECO:0000256" key="2">
    <source>
        <dbReference type="ARBA" id="ARBA00022519"/>
    </source>
</evidence>
<evidence type="ECO:0000256" key="8">
    <source>
        <dbReference type="ARBA" id="ARBA00023136"/>
    </source>
</evidence>